<dbReference type="EMBL" id="JAUTAS010000001">
    <property type="protein sequence ID" value="MDQ1107916.1"/>
    <property type="molecule type" value="Genomic_DNA"/>
</dbReference>
<accession>A0AAP5AGW3</accession>
<proteinExistence type="predicted"/>
<evidence type="ECO:0000313" key="2">
    <source>
        <dbReference type="Proteomes" id="UP001226084"/>
    </source>
</evidence>
<comment type="caution">
    <text evidence="1">The sequence shown here is derived from an EMBL/GenBank/DDBJ whole genome shotgun (WGS) entry which is preliminary data.</text>
</comment>
<sequence>MIATFKPPRVAAPLPLRGLVGEQLLQRLLQQLAQFLQFVIGDQRAQHRQHVAGIGEQLPEQRQQLHGAARAVQQCAQVRDLGVHLIVQHMVDPRL</sequence>
<gene>
    <name evidence="1" type="ORF">QE424_001075</name>
</gene>
<dbReference type="AlphaFoldDB" id="A0AAP5AGW3"/>
<evidence type="ECO:0000313" key="1">
    <source>
        <dbReference type="EMBL" id="MDQ1107916.1"/>
    </source>
</evidence>
<name>A0AAP5AGW3_9GAMM</name>
<dbReference type="Proteomes" id="UP001226084">
    <property type="component" value="Unassembled WGS sequence"/>
</dbReference>
<protein>
    <submittedName>
        <fullName evidence="1">Uncharacterized protein</fullName>
    </submittedName>
</protein>
<reference evidence="1" key="1">
    <citation type="submission" date="2023-07" db="EMBL/GenBank/DDBJ databases">
        <title>Functional and genomic diversity of the sorghum phyllosphere microbiome.</title>
        <authorList>
            <person name="Shade A."/>
        </authorList>
    </citation>
    <scope>NUCLEOTIDE SEQUENCE</scope>
    <source>
        <strain evidence="1">SORGH_AS_0457</strain>
    </source>
</reference>
<organism evidence="1 2">
    <name type="scientific">Stenotrophomonas rhizophila</name>
    <dbReference type="NCBI Taxonomy" id="216778"/>
    <lineage>
        <taxon>Bacteria</taxon>
        <taxon>Pseudomonadati</taxon>
        <taxon>Pseudomonadota</taxon>
        <taxon>Gammaproteobacteria</taxon>
        <taxon>Lysobacterales</taxon>
        <taxon>Lysobacteraceae</taxon>
        <taxon>Stenotrophomonas</taxon>
    </lineage>
</organism>